<evidence type="ECO:0000313" key="6">
    <source>
        <dbReference type="Proteomes" id="UP001178507"/>
    </source>
</evidence>
<feature type="region of interest" description="Disordered" evidence="2">
    <location>
        <begin position="135"/>
        <end position="162"/>
    </location>
</feature>
<keyword evidence="6" id="KW-1185">Reference proteome</keyword>
<dbReference type="Gene3D" id="2.60.40.10">
    <property type="entry name" value="Immunoglobulins"/>
    <property type="match status" value="1"/>
</dbReference>
<dbReference type="SMART" id="SM01065">
    <property type="entry name" value="CBM_2"/>
    <property type="match status" value="1"/>
</dbReference>
<keyword evidence="1" id="KW-0067">ATP-binding</keyword>
<evidence type="ECO:0000313" key="5">
    <source>
        <dbReference type="EMBL" id="CAJ1404062.1"/>
    </source>
</evidence>
<evidence type="ECO:0000256" key="1">
    <source>
        <dbReference type="PROSITE-ProRule" id="PRU10141"/>
    </source>
</evidence>
<feature type="domain" description="CBM20" evidence="4">
    <location>
        <begin position="1"/>
        <end position="113"/>
    </location>
</feature>
<dbReference type="AlphaFoldDB" id="A0AA36NEF6"/>
<organism evidence="5 6">
    <name type="scientific">Effrenium voratum</name>
    <dbReference type="NCBI Taxonomy" id="2562239"/>
    <lineage>
        <taxon>Eukaryota</taxon>
        <taxon>Sar</taxon>
        <taxon>Alveolata</taxon>
        <taxon>Dinophyceae</taxon>
        <taxon>Suessiales</taxon>
        <taxon>Symbiodiniaceae</taxon>
        <taxon>Effrenium</taxon>
    </lineage>
</organism>
<dbReference type="InterPro" id="IPR017441">
    <property type="entry name" value="Protein_kinase_ATP_BS"/>
</dbReference>
<feature type="region of interest" description="Disordered" evidence="2">
    <location>
        <begin position="544"/>
        <end position="563"/>
    </location>
</feature>
<dbReference type="GO" id="GO:0004672">
    <property type="term" value="F:protein kinase activity"/>
    <property type="evidence" value="ECO:0007669"/>
    <property type="project" value="InterPro"/>
</dbReference>
<dbReference type="SUPFAM" id="SSF49452">
    <property type="entry name" value="Starch-binding domain-like"/>
    <property type="match status" value="1"/>
</dbReference>
<comment type="caution">
    <text evidence="5">The sequence shown here is derived from an EMBL/GenBank/DDBJ whole genome shotgun (WGS) entry which is preliminary data.</text>
</comment>
<dbReference type="SUPFAM" id="SSF56112">
    <property type="entry name" value="Protein kinase-like (PK-like)"/>
    <property type="match status" value="1"/>
</dbReference>
<feature type="binding site" evidence="1">
    <location>
        <position position="295"/>
    </location>
    <ligand>
        <name>ATP</name>
        <dbReference type="ChEBI" id="CHEBI:30616"/>
    </ligand>
</feature>
<dbReference type="InterPro" id="IPR013783">
    <property type="entry name" value="Ig-like_fold"/>
</dbReference>
<dbReference type="InterPro" id="IPR000719">
    <property type="entry name" value="Prot_kinase_dom"/>
</dbReference>
<dbReference type="CDD" id="cd05467">
    <property type="entry name" value="CBM20"/>
    <property type="match status" value="1"/>
</dbReference>
<dbReference type="GO" id="GO:0005524">
    <property type="term" value="F:ATP binding"/>
    <property type="evidence" value="ECO:0007669"/>
    <property type="project" value="UniProtKB-UniRule"/>
</dbReference>
<feature type="domain" description="Protein kinase" evidence="3">
    <location>
        <begin position="257"/>
        <end position="653"/>
    </location>
</feature>
<sequence length="1011" mass="111123">MPRQVSFSVKCTDTRVGLHVRVVGSVPALGEWDPHKGIALHTSAADFPLWKQTQPMPLEEGSVVEYKYVICDNSGAGVRWEERTNRAVHIADLVERGLVPPNGVLAVTENWVAYDPEEFRFRFARGSFERVRSNSSKLGNRSREGSMVLPEHSGQGGMVGTTSLSDLLAPTVRERKPSKIGLDCMGGYRRDSAVHLNDVEADAPECVEAKAPTPQASSIAGDTGMVREESCSNLFDDYQPEETTVPDKSEFEDKYALVGNGPLGEGTFGLVWRCTPKSGASKCKDKEMAAKIVRKARLQPRDMKYLLGDDGEVKLHLTMKHPHICELLEYFDEPSTVTLILEYCRGGDLFDAIVAQSKNTGRGFTEKQAIIATRHVLSALEYLHRQKVVHRDIKALSCPWGCWGLSDWREEPCRHWLTRVPLPPLLLRSGKEACRSQRKPPSDLAKLKCNAMLDMLRFPEDPRASELIEVFDRAHAQAVARHKNTGEDAHHAPALRKAKRAVQESLARGDNLTLSSLHTLKGVGPMAQRHWVVTQLREHLEGVGYGQRRRSPQSAAEQAGATGRGQSGAEVFLASRARQFSSFLVLAGRITSATTFDPSYAAIVQNKDELTIPLELSMIPTPKEFKDAISSLSPEMQSFAKSFRSMQLESTLFGVVVVQIKPQLEKLLNLAEDSLTKEIKLTQDLMELFMKYQIPSDLLSFDEEASGDLRGPKRVDVVKGHVQAMTDMINAEKQAEVEAARQAALYANPFPGGPGVLRSSSSMMSDDEDEMEECRAMECCMKECEEAMDDCFDLAPSAPMPARGSAMRSETKKAKMESDAGGDRSAPAAKQPGQPTQPTQPTQQGQPSQAAGHEAGSAVVFRDYTKVPKQMDEQFERLAPESALRPTILNVGSAWSKRSQRALLAEPTSATLGPDEQKSQKDAAFDLLDAITKSGALPLSHASLHIVIAATHCFDKTVTETVVQENCNPIERVERSSLIMASTVHQEPARALVNEAVLQRVAGASPQLLDA</sequence>
<name>A0AA36NEF6_9DINO</name>
<dbReference type="Proteomes" id="UP001178507">
    <property type="component" value="Unassembled WGS sequence"/>
</dbReference>
<protein>
    <submittedName>
        <fullName evidence="5">Uncharacterized protein</fullName>
    </submittedName>
</protein>
<dbReference type="Gene3D" id="1.10.510.10">
    <property type="entry name" value="Transferase(Phosphotransferase) domain 1"/>
    <property type="match status" value="1"/>
</dbReference>
<dbReference type="Pfam" id="PF00069">
    <property type="entry name" value="Pkinase"/>
    <property type="match status" value="1"/>
</dbReference>
<gene>
    <name evidence="5" type="ORF">EVOR1521_LOCUS26596</name>
</gene>
<dbReference type="PANTHER" id="PTHR24347">
    <property type="entry name" value="SERINE/THREONINE-PROTEIN KINASE"/>
    <property type="match status" value="1"/>
</dbReference>
<feature type="compositionally biased region" description="Basic and acidic residues" evidence="2">
    <location>
        <begin position="809"/>
        <end position="822"/>
    </location>
</feature>
<reference evidence="5" key="1">
    <citation type="submission" date="2023-08" db="EMBL/GenBank/DDBJ databases">
        <authorList>
            <person name="Chen Y."/>
            <person name="Shah S."/>
            <person name="Dougan E. K."/>
            <person name="Thang M."/>
            <person name="Chan C."/>
        </authorList>
    </citation>
    <scope>NUCLEOTIDE SEQUENCE</scope>
</reference>
<proteinExistence type="predicted"/>
<feature type="compositionally biased region" description="Low complexity" evidence="2">
    <location>
        <begin position="826"/>
        <end position="852"/>
    </location>
</feature>
<dbReference type="PROSITE" id="PS50011">
    <property type="entry name" value="PROTEIN_KINASE_DOM"/>
    <property type="match status" value="1"/>
</dbReference>
<accession>A0AA36NEF6</accession>
<evidence type="ECO:0000259" key="3">
    <source>
        <dbReference type="PROSITE" id="PS50011"/>
    </source>
</evidence>
<dbReference type="PROSITE" id="PS00107">
    <property type="entry name" value="PROTEIN_KINASE_ATP"/>
    <property type="match status" value="1"/>
</dbReference>
<keyword evidence="1" id="KW-0547">Nucleotide-binding</keyword>
<dbReference type="InterPro" id="IPR011009">
    <property type="entry name" value="Kinase-like_dom_sf"/>
</dbReference>
<dbReference type="Pfam" id="PF00686">
    <property type="entry name" value="CBM_20"/>
    <property type="match status" value="1"/>
</dbReference>
<dbReference type="PROSITE" id="PS51166">
    <property type="entry name" value="CBM20"/>
    <property type="match status" value="1"/>
</dbReference>
<dbReference type="InterPro" id="IPR002044">
    <property type="entry name" value="CBM20"/>
</dbReference>
<evidence type="ECO:0000256" key="2">
    <source>
        <dbReference type="SAM" id="MobiDB-lite"/>
    </source>
</evidence>
<dbReference type="InterPro" id="IPR013784">
    <property type="entry name" value="Carb-bd-like_fold"/>
</dbReference>
<evidence type="ECO:0000259" key="4">
    <source>
        <dbReference type="PROSITE" id="PS51166"/>
    </source>
</evidence>
<feature type="region of interest" description="Disordered" evidence="2">
    <location>
        <begin position="800"/>
        <end position="855"/>
    </location>
</feature>
<dbReference type="EMBL" id="CAUJNA010003522">
    <property type="protein sequence ID" value="CAJ1404062.1"/>
    <property type="molecule type" value="Genomic_DNA"/>
</dbReference>
<dbReference type="GO" id="GO:2001070">
    <property type="term" value="F:starch binding"/>
    <property type="evidence" value="ECO:0007669"/>
    <property type="project" value="InterPro"/>
</dbReference>